<dbReference type="InterPro" id="IPR050863">
    <property type="entry name" value="CenT-Element_Derived"/>
</dbReference>
<evidence type="ECO:0000259" key="1">
    <source>
        <dbReference type="Pfam" id="PF03184"/>
    </source>
</evidence>
<dbReference type="GO" id="GO:0003677">
    <property type="term" value="F:DNA binding"/>
    <property type="evidence" value="ECO:0007669"/>
    <property type="project" value="TreeGrafter"/>
</dbReference>
<dbReference type="PANTHER" id="PTHR19303:SF73">
    <property type="entry name" value="PROTEIN PDC2"/>
    <property type="match status" value="1"/>
</dbReference>
<dbReference type="Proteomes" id="UP000886998">
    <property type="component" value="Unassembled WGS sequence"/>
</dbReference>
<dbReference type="GO" id="GO:0005634">
    <property type="term" value="C:nucleus"/>
    <property type="evidence" value="ECO:0007669"/>
    <property type="project" value="TreeGrafter"/>
</dbReference>
<organism evidence="2 3">
    <name type="scientific">Trichonephila inaurata madagascariensis</name>
    <dbReference type="NCBI Taxonomy" id="2747483"/>
    <lineage>
        <taxon>Eukaryota</taxon>
        <taxon>Metazoa</taxon>
        <taxon>Ecdysozoa</taxon>
        <taxon>Arthropoda</taxon>
        <taxon>Chelicerata</taxon>
        <taxon>Arachnida</taxon>
        <taxon>Araneae</taxon>
        <taxon>Araneomorphae</taxon>
        <taxon>Entelegynae</taxon>
        <taxon>Araneoidea</taxon>
        <taxon>Nephilidae</taxon>
        <taxon>Trichonephila</taxon>
        <taxon>Trichonephila inaurata</taxon>
    </lineage>
</organism>
<keyword evidence="3" id="KW-1185">Reference proteome</keyword>
<evidence type="ECO:0000313" key="2">
    <source>
        <dbReference type="EMBL" id="GFY76823.1"/>
    </source>
</evidence>
<dbReference type="InterPro" id="IPR004875">
    <property type="entry name" value="DDE_SF_endonuclease_dom"/>
</dbReference>
<dbReference type="OrthoDB" id="125347at2759"/>
<evidence type="ECO:0000313" key="3">
    <source>
        <dbReference type="Proteomes" id="UP000886998"/>
    </source>
</evidence>
<protein>
    <submittedName>
        <fullName evidence="2">Jerky-like protein</fullName>
    </submittedName>
</protein>
<sequence length="146" mass="16592">MMSSRSKHVDKEVYCRDDVYNVEETEVNWKALPRNSMASKRESIAPGFKVSKEHVTAMVCANASRTYTLPLLVIGKSKKPRCFKTVPCLLTLCKAQKSAWMNSVLFSEFYSKYFILNVKKLRESEEKTGKVLLVLVKAPCLSSQCN</sequence>
<comment type="caution">
    <text evidence="2">The sequence shown here is derived from an EMBL/GenBank/DDBJ whole genome shotgun (WGS) entry which is preliminary data.</text>
</comment>
<dbReference type="PANTHER" id="PTHR19303">
    <property type="entry name" value="TRANSPOSON"/>
    <property type="match status" value="1"/>
</dbReference>
<gene>
    <name evidence="2" type="primary">NCL1_26437</name>
    <name evidence="2" type="ORF">TNIN_41451</name>
</gene>
<feature type="domain" description="DDE-1" evidence="1">
    <location>
        <begin position="52"/>
        <end position="140"/>
    </location>
</feature>
<accession>A0A8X6YQW5</accession>
<reference evidence="2" key="1">
    <citation type="submission" date="2020-08" db="EMBL/GenBank/DDBJ databases">
        <title>Multicomponent nature underlies the extraordinary mechanical properties of spider dragline silk.</title>
        <authorList>
            <person name="Kono N."/>
            <person name="Nakamura H."/>
            <person name="Mori M."/>
            <person name="Yoshida Y."/>
            <person name="Ohtoshi R."/>
            <person name="Malay A.D."/>
            <person name="Moran D.A.P."/>
            <person name="Tomita M."/>
            <person name="Numata K."/>
            <person name="Arakawa K."/>
        </authorList>
    </citation>
    <scope>NUCLEOTIDE SEQUENCE</scope>
</reference>
<dbReference type="EMBL" id="BMAV01022167">
    <property type="protein sequence ID" value="GFY76823.1"/>
    <property type="molecule type" value="Genomic_DNA"/>
</dbReference>
<dbReference type="AlphaFoldDB" id="A0A8X6YQW5"/>
<proteinExistence type="predicted"/>
<name>A0A8X6YQW5_9ARAC</name>
<dbReference type="Pfam" id="PF03184">
    <property type="entry name" value="DDE_1"/>
    <property type="match status" value="1"/>
</dbReference>